<accession>A0A345PJX5</accession>
<sequence>MSEKIEKELKQGMLNMLEGIKYTESNIDEKEYKKHWSSISVPLTLHEGLSTYTKSDLDDIRKYFNIKNASSLKKAELSGLLEERIPDLLKAFFLKLDYERFNLLLKIARSGGYIESPDLDSQQINYLRTSGFVFTGTFNEKKVLAVPEDLIKLILSMGTDVSLRSTVKRNTDWIKLTRGLLYYYGTLSLLQLEEMVEEHTNEALNTSDYIEVIHDAVSYREDLRLESEVYSNIRVSNPGKIMGEHQSRANVAYYPFTKNEVLTAGEPEFVDRNESYLQLMNFITEHYDIDRKQAEVYVEECVYAIKNDYTSNDILQYLGDVLELKSFETVQMLMDQLINLMNNTRKWILKGHTSMELSPNRNQALPNSISNQKAGKKKVKIGRNDPCPCGSGKKYKKCCGR</sequence>
<dbReference type="Proteomes" id="UP000253908">
    <property type="component" value="Chromosome"/>
</dbReference>
<dbReference type="AlphaFoldDB" id="A0A345PJX5"/>
<dbReference type="Gene3D" id="3.10.450.50">
    <property type="match status" value="1"/>
</dbReference>
<keyword evidence="3" id="KW-1185">Reference proteome</keyword>
<feature type="compositionally biased region" description="Polar residues" evidence="1">
    <location>
        <begin position="359"/>
        <end position="373"/>
    </location>
</feature>
<dbReference type="InterPro" id="IPR004027">
    <property type="entry name" value="SEC_C_motif"/>
</dbReference>
<evidence type="ECO:0008006" key="4">
    <source>
        <dbReference type="Google" id="ProtNLM"/>
    </source>
</evidence>
<dbReference type="SUPFAM" id="SSF103642">
    <property type="entry name" value="Sec-C motif"/>
    <property type="match status" value="1"/>
</dbReference>
<dbReference type="Pfam" id="PF02810">
    <property type="entry name" value="SEC-C"/>
    <property type="match status" value="1"/>
</dbReference>
<dbReference type="KEGG" id="ocn:CUC15_15800"/>
<dbReference type="PANTHER" id="PTHR33747">
    <property type="entry name" value="UPF0225 PROTEIN SCO1677"/>
    <property type="match status" value="1"/>
</dbReference>
<dbReference type="OrthoDB" id="9814022at2"/>
<protein>
    <recommendedName>
        <fullName evidence="4">Zinc chelation protein SecC</fullName>
    </recommendedName>
</protein>
<feature type="region of interest" description="Disordered" evidence="1">
    <location>
        <begin position="359"/>
        <end position="380"/>
    </location>
</feature>
<proteinExistence type="predicted"/>
<dbReference type="PANTHER" id="PTHR33747:SF1">
    <property type="entry name" value="ADENYLATE CYCLASE-ASSOCIATED CAP C-TERMINAL DOMAIN-CONTAINING PROTEIN"/>
    <property type="match status" value="1"/>
</dbReference>
<dbReference type="RefSeq" id="WP_114917591.1">
    <property type="nucleotide sequence ID" value="NZ_CP024848.1"/>
</dbReference>
<evidence type="ECO:0000256" key="1">
    <source>
        <dbReference type="SAM" id="MobiDB-lite"/>
    </source>
</evidence>
<gene>
    <name evidence="2" type="ORF">CUC15_15800</name>
</gene>
<reference evidence="3" key="1">
    <citation type="submission" date="2017-11" db="EMBL/GenBank/DDBJ databases">
        <authorList>
            <person name="Zhu W."/>
        </authorList>
    </citation>
    <scope>NUCLEOTIDE SEQUENCE [LARGE SCALE GENOMIC DNA]</scope>
    <source>
        <strain evidence="3">160</strain>
    </source>
</reference>
<dbReference type="EMBL" id="CP024848">
    <property type="protein sequence ID" value="AXI10305.1"/>
    <property type="molecule type" value="Genomic_DNA"/>
</dbReference>
<name>A0A345PJX5_9BACI</name>
<evidence type="ECO:0000313" key="3">
    <source>
        <dbReference type="Proteomes" id="UP000253908"/>
    </source>
</evidence>
<evidence type="ECO:0000313" key="2">
    <source>
        <dbReference type="EMBL" id="AXI10305.1"/>
    </source>
</evidence>
<organism evidence="2 3">
    <name type="scientific">Oceanobacillus zhaokaii</name>
    <dbReference type="NCBI Taxonomy" id="2052660"/>
    <lineage>
        <taxon>Bacteria</taxon>
        <taxon>Bacillati</taxon>
        <taxon>Bacillota</taxon>
        <taxon>Bacilli</taxon>
        <taxon>Bacillales</taxon>
        <taxon>Bacillaceae</taxon>
        <taxon>Oceanobacillus</taxon>
    </lineage>
</organism>